<name>A0AAX4RB11_9CAUD</name>
<dbReference type="Proteomes" id="UP001494874">
    <property type="component" value="Segment"/>
</dbReference>
<gene>
    <name evidence="4" type="primary">160</name>
    <name evidence="4" type="ORF">SEA_MORGANA_160</name>
</gene>
<proteinExistence type="predicted"/>
<evidence type="ECO:0000313" key="5">
    <source>
        <dbReference type="Proteomes" id="UP001494874"/>
    </source>
</evidence>
<evidence type="ECO:0000313" key="4">
    <source>
        <dbReference type="EMBL" id="XAO35594.1"/>
    </source>
</evidence>
<evidence type="ECO:0000256" key="1">
    <source>
        <dbReference type="SAM" id="MobiDB-lite"/>
    </source>
</evidence>
<feature type="domain" description="DUF7168" evidence="3">
    <location>
        <begin position="79"/>
        <end position="172"/>
    </location>
</feature>
<evidence type="ECO:0008006" key="6">
    <source>
        <dbReference type="Google" id="ProtNLM"/>
    </source>
</evidence>
<organism evidence="4 5">
    <name type="scientific">Gordonia phage Morgana</name>
    <dbReference type="NCBI Taxonomy" id="3137292"/>
    <lineage>
        <taxon>Viruses</taxon>
        <taxon>Duplodnaviria</taxon>
        <taxon>Heunggongvirae</taxon>
        <taxon>Uroviricota</taxon>
        <taxon>Caudoviricetes</taxon>
        <taxon>Kruegerviridae</taxon>
        <taxon>Cafassovirus</taxon>
        <taxon>Cafassovirus morgana</taxon>
    </lineage>
</organism>
<dbReference type="Pfam" id="PF23771">
    <property type="entry name" value="DUF7168"/>
    <property type="match status" value="1"/>
</dbReference>
<dbReference type="InterPro" id="IPR024498">
    <property type="entry name" value="DUF2786"/>
</dbReference>
<dbReference type="EMBL" id="PP537962">
    <property type="protein sequence ID" value="XAO35594.1"/>
    <property type="molecule type" value="Genomic_DNA"/>
</dbReference>
<accession>A0AAX4RB11</accession>
<evidence type="ECO:0000259" key="3">
    <source>
        <dbReference type="Pfam" id="PF23771"/>
    </source>
</evidence>
<dbReference type="InterPro" id="IPR055592">
    <property type="entry name" value="DUF7168"/>
</dbReference>
<feature type="domain" description="DUF2786" evidence="2">
    <location>
        <begin position="8"/>
        <end position="47"/>
    </location>
</feature>
<protein>
    <recommendedName>
        <fullName evidence="6">DUF2786 domain-containing protein</fullName>
    </recommendedName>
</protein>
<sequence length="252" mass="27757">MNDSDKDKVLRRIRGLFAKARSVAGTPEADTYNEHAFELLSQYGIDEQLARLDGSDESIADDKVVKVVYTFDGDYGASRRELVWAIVTGLHCKSIYQRDANGRDAIAVIGVRRHIMRAKLYTGFLEPQMLAAAAKVTNTMGVAFNARDLTQLRAEYMEGWAREVGMKINSVELAALRQFDRNAGDTRMALQRSTDEARARKAFDKLFPPAMRKSVKAGRTGTAAYRAGQRDGSTVDVGQTRMGAGSGARALV</sequence>
<reference evidence="4 5" key="1">
    <citation type="submission" date="2024-03" db="EMBL/GenBank/DDBJ databases">
        <authorList>
            <person name="Shriver K.J."/>
            <person name="Jarquin D.M."/>
            <person name="Bolanos-Abarca L."/>
            <person name="Cohen Z.M."/>
            <person name="Hayes E."/>
            <person name="Mustafa Y."/>
            <person name="Pacheco-Mendoza M."/>
            <person name="Broussard A.C."/>
            <person name="Fogarty M.P."/>
            <person name="Ko C."/>
            <person name="Russell D.A."/>
            <person name="Jacobs-Sera D."/>
            <person name="Hatfull G.F."/>
        </authorList>
    </citation>
    <scope>NUCLEOTIDE SEQUENCE [LARGE SCALE GENOMIC DNA]</scope>
</reference>
<evidence type="ECO:0000259" key="2">
    <source>
        <dbReference type="Pfam" id="PF10979"/>
    </source>
</evidence>
<keyword evidence="5" id="KW-1185">Reference proteome</keyword>
<feature type="region of interest" description="Disordered" evidence="1">
    <location>
        <begin position="229"/>
        <end position="252"/>
    </location>
</feature>
<dbReference type="Pfam" id="PF10979">
    <property type="entry name" value="DUF2786"/>
    <property type="match status" value="1"/>
</dbReference>